<dbReference type="AlphaFoldDB" id="Q98GF6"/>
<dbReference type="InterPro" id="IPR015069">
    <property type="entry name" value="2H-PEstase_DUF1868"/>
</dbReference>
<dbReference type="InterPro" id="IPR009097">
    <property type="entry name" value="Cyclic_Pdiesterase"/>
</dbReference>
<evidence type="ECO:0000313" key="3">
    <source>
        <dbReference type="EMBL" id="BAB50260.1"/>
    </source>
</evidence>
<accession>Q98GF6</accession>
<dbReference type="EMBL" id="BA000012">
    <property type="protein sequence ID" value="BAB50260.1"/>
    <property type="molecule type" value="Genomic_DNA"/>
</dbReference>
<dbReference type="eggNOG" id="COG5255">
    <property type="taxonomic scope" value="Bacteria"/>
</dbReference>
<feature type="domain" description="DUF1868" evidence="2">
    <location>
        <begin position="119"/>
        <end position="231"/>
    </location>
</feature>
<dbReference type="Pfam" id="PF08975">
    <property type="entry name" value="2H-phosphodiest"/>
    <property type="match status" value="1"/>
</dbReference>
<sequence length="328" mass="36192">MSRPTPSSPAYRPNRSASASTAAPPNATRCLPGGTGTTRGCARRSRIFASCRQRHSWRNTGDSSSHHRNQGGPVHIPDTGLGQDAISPKEIAMLDTVKPSLAGFFAGSNPATPAHLGTRYDISGNFLTEPGNTVVSHLVSGSPSEAVVLEIRERMLAMPDADRLAFTPVSSLHMTLFQGIIEYRRRLPYWPQDVPLDTSIDAMTRLYLERLKGFEGFGPFNIKVVEVVPTGLTVAGATDEDVRIMRQWRDALAVPFGYRHPDHDAYVFHITFAYQIQRLADDRAAAWQALFDDCLALFARQAPIIEIKAPSFCAFRDMKHFEELLVLG</sequence>
<protein>
    <submittedName>
        <fullName evidence="3">Mlr3352 protein</fullName>
    </submittedName>
</protein>
<evidence type="ECO:0000313" key="4">
    <source>
        <dbReference type="Proteomes" id="UP000000552"/>
    </source>
</evidence>
<dbReference type="KEGG" id="mlo:mlr3352"/>
<name>Q98GF6_RHILO</name>
<feature type="region of interest" description="Disordered" evidence="1">
    <location>
        <begin position="53"/>
        <end position="83"/>
    </location>
</feature>
<feature type="region of interest" description="Disordered" evidence="1">
    <location>
        <begin position="1"/>
        <end position="41"/>
    </location>
</feature>
<dbReference type="Proteomes" id="UP000000552">
    <property type="component" value="Chromosome"/>
</dbReference>
<evidence type="ECO:0000259" key="2">
    <source>
        <dbReference type="Pfam" id="PF08975"/>
    </source>
</evidence>
<reference evidence="3 4" key="1">
    <citation type="journal article" date="2000" name="DNA Res.">
        <title>Complete genome structure of the nitrogen-fixing symbiotic bacterium Mesorhizobium loti.</title>
        <authorList>
            <person name="Kaneko T."/>
            <person name="Nakamura Y."/>
            <person name="Sato S."/>
            <person name="Asamizu E."/>
            <person name="Kato T."/>
            <person name="Sasamoto S."/>
            <person name="Watanabe A."/>
            <person name="Idesawa K."/>
            <person name="Ishikawa A."/>
            <person name="Kawashima K."/>
            <person name="Kimura T."/>
            <person name="Kishida Y."/>
            <person name="Kiyokawa C."/>
            <person name="Kohara M."/>
            <person name="Matsumoto M."/>
            <person name="Matsuno A."/>
            <person name="Mochizuki Y."/>
            <person name="Nakayama S."/>
            <person name="Nakazaki N."/>
            <person name="Shimpo S."/>
            <person name="Sugimoto M."/>
            <person name="Takeuchi C."/>
            <person name="Yamada M."/>
            <person name="Tabata S."/>
        </authorList>
    </citation>
    <scope>NUCLEOTIDE SEQUENCE [LARGE SCALE GENOMIC DNA]</scope>
    <source>
        <strain evidence="4">LMG 29417 / CECT 9101 / MAFF 303099</strain>
    </source>
</reference>
<proteinExistence type="predicted"/>
<organism evidence="3 4">
    <name type="scientific">Mesorhizobium japonicum (strain LMG 29417 / CECT 9101 / MAFF 303099)</name>
    <name type="common">Mesorhizobium loti (strain MAFF 303099)</name>
    <dbReference type="NCBI Taxonomy" id="266835"/>
    <lineage>
        <taxon>Bacteria</taxon>
        <taxon>Pseudomonadati</taxon>
        <taxon>Pseudomonadota</taxon>
        <taxon>Alphaproteobacteria</taxon>
        <taxon>Hyphomicrobiales</taxon>
        <taxon>Phyllobacteriaceae</taxon>
        <taxon>Mesorhizobium</taxon>
    </lineage>
</organism>
<dbReference type="Gene3D" id="3.90.1140.10">
    <property type="entry name" value="Cyclic phosphodiesterase"/>
    <property type="match status" value="1"/>
</dbReference>
<evidence type="ECO:0000256" key="1">
    <source>
        <dbReference type="SAM" id="MobiDB-lite"/>
    </source>
</evidence>
<feature type="compositionally biased region" description="Low complexity" evidence="1">
    <location>
        <begin position="12"/>
        <end position="29"/>
    </location>
</feature>
<dbReference type="PIRSF" id="PIRSF033949">
    <property type="entry name" value="Phosest_Mlr3352"/>
    <property type="match status" value="1"/>
</dbReference>
<dbReference type="HOGENOM" id="CLU_073317_0_0_5"/>
<gene>
    <name evidence="3" type="ordered locus">mlr3352</name>
</gene>
<dbReference type="InterPro" id="IPR012390">
    <property type="entry name" value="Pesterase_SP1827"/>
</dbReference>
<dbReference type="SUPFAM" id="SSF55144">
    <property type="entry name" value="LigT-like"/>
    <property type="match status" value="1"/>
</dbReference>